<reference evidence="1 2" key="1">
    <citation type="journal article" date="2024" name="G3 (Bethesda)">
        <title>Genome assembly of Hibiscus sabdariffa L. provides insights into metabolisms of medicinal natural products.</title>
        <authorList>
            <person name="Kim T."/>
        </authorList>
    </citation>
    <scope>NUCLEOTIDE SEQUENCE [LARGE SCALE GENOMIC DNA]</scope>
    <source>
        <strain evidence="1">TK-2024</strain>
        <tissue evidence="1">Old leaves</tissue>
    </source>
</reference>
<evidence type="ECO:0000313" key="2">
    <source>
        <dbReference type="Proteomes" id="UP001472677"/>
    </source>
</evidence>
<accession>A0ABR2DJW6</accession>
<evidence type="ECO:0000313" key="1">
    <source>
        <dbReference type="EMBL" id="KAK8541723.1"/>
    </source>
</evidence>
<proteinExistence type="predicted"/>
<keyword evidence="2" id="KW-1185">Reference proteome</keyword>
<name>A0ABR2DJW6_9ROSI</name>
<sequence>MLPKFPSCAVTRWRNSTIATAPIARASVWAHLSLTTTPWKLWSTIHCLSRVDHCIPPVKQKSEGARRFGVPQEFFKVEKTICNFLFYAVRVLFGLLGRANKIFELQLLRFCIYHDHDPVLKLFSSSNSTSVFSDGG</sequence>
<dbReference type="EMBL" id="JBBPBM010000024">
    <property type="protein sequence ID" value="KAK8541723.1"/>
    <property type="molecule type" value="Genomic_DNA"/>
</dbReference>
<protein>
    <submittedName>
        <fullName evidence="1">Uncharacterized protein</fullName>
    </submittedName>
</protein>
<comment type="caution">
    <text evidence="1">The sequence shown here is derived from an EMBL/GenBank/DDBJ whole genome shotgun (WGS) entry which is preliminary data.</text>
</comment>
<gene>
    <name evidence="1" type="ORF">V6N12_014350</name>
</gene>
<dbReference type="Proteomes" id="UP001472677">
    <property type="component" value="Unassembled WGS sequence"/>
</dbReference>
<organism evidence="1 2">
    <name type="scientific">Hibiscus sabdariffa</name>
    <name type="common">roselle</name>
    <dbReference type="NCBI Taxonomy" id="183260"/>
    <lineage>
        <taxon>Eukaryota</taxon>
        <taxon>Viridiplantae</taxon>
        <taxon>Streptophyta</taxon>
        <taxon>Embryophyta</taxon>
        <taxon>Tracheophyta</taxon>
        <taxon>Spermatophyta</taxon>
        <taxon>Magnoliopsida</taxon>
        <taxon>eudicotyledons</taxon>
        <taxon>Gunneridae</taxon>
        <taxon>Pentapetalae</taxon>
        <taxon>rosids</taxon>
        <taxon>malvids</taxon>
        <taxon>Malvales</taxon>
        <taxon>Malvaceae</taxon>
        <taxon>Malvoideae</taxon>
        <taxon>Hibiscus</taxon>
    </lineage>
</organism>